<dbReference type="RefSeq" id="WP_129886553.1">
    <property type="nucleotide sequence ID" value="NZ_CP035758.1"/>
</dbReference>
<comment type="subcellular location">
    <subcellularLocation>
        <location evidence="1">Cell membrane</location>
        <topology evidence="1">Multi-pass membrane protein</topology>
    </subcellularLocation>
</comment>
<keyword evidence="4 7" id="KW-0812">Transmembrane</keyword>
<dbReference type="AlphaFoldDB" id="A0A4P6JL61"/>
<feature type="transmembrane region" description="Helical" evidence="7">
    <location>
        <begin position="291"/>
        <end position="309"/>
    </location>
</feature>
<dbReference type="GO" id="GO:0022857">
    <property type="term" value="F:transmembrane transporter activity"/>
    <property type="evidence" value="ECO:0007669"/>
    <property type="project" value="InterPro"/>
</dbReference>
<evidence type="ECO:0000256" key="6">
    <source>
        <dbReference type="ARBA" id="ARBA00023136"/>
    </source>
</evidence>
<protein>
    <submittedName>
        <fullName evidence="9">MFS transporter</fullName>
    </submittedName>
</protein>
<gene>
    <name evidence="9" type="ORF">EPA93_08035</name>
</gene>
<evidence type="ECO:0000259" key="8">
    <source>
        <dbReference type="PROSITE" id="PS50850"/>
    </source>
</evidence>
<dbReference type="OrthoDB" id="144362at2"/>
<keyword evidence="3" id="KW-1003">Cell membrane</keyword>
<dbReference type="GO" id="GO:0005886">
    <property type="term" value="C:plasma membrane"/>
    <property type="evidence" value="ECO:0007669"/>
    <property type="project" value="UniProtKB-SubCell"/>
</dbReference>
<dbReference type="KEGG" id="kbs:EPA93_08035"/>
<feature type="transmembrane region" description="Helical" evidence="7">
    <location>
        <begin position="20"/>
        <end position="43"/>
    </location>
</feature>
<evidence type="ECO:0000256" key="3">
    <source>
        <dbReference type="ARBA" id="ARBA00022475"/>
    </source>
</evidence>
<evidence type="ECO:0000256" key="4">
    <source>
        <dbReference type="ARBA" id="ARBA00022692"/>
    </source>
</evidence>
<keyword evidence="6 7" id="KW-0472">Membrane</keyword>
<keyword evidence="2" id="KW-0813">Transport</keyword>
<dbReference type="CDD" id="cd06173">
    <property type="entry name" value="MFS_MefA_like"/>
    <property type="match status" value="1"/>
</dbReference>
<reference evidence="9 10" key="1">
    <citation type="submission" date="2019-01" db="EMBL/GenBank/DDBJ databases">
        <title>Ktedonosporobacter rubrisoli SCAWS-G2.</title>
        <authorList>
            <person name="Huang Y."/>
            <person name="Yan B."/>
        </authorList>
    </citation>
    <scope>NUCLEOTIDE SEQUENCE [LARGE SCALE GENOMIC DNA]</scope>
    <source>
        <strain evidence="9 10">SCAWS-G2</strain>
    </source>
</reference>
<feature type="transmembrane region" description="Helical" evidence="7">
    <location>
        <begin position="55"/>
        <end position="75"/>
    </location>
</feature>
<evidence type="ECO:0000256" key="5">
    <source>
        <dbReference type="ARBA" id="ARBA00022989"/>
    </source>
</evidence>
<feature type="transmembrane region" description="Helical" evidence="7">
    <location>
        <begin position="266"/>
        <end position="284"/>
    </location>
</feature>
<feature type="transmembrane region" description="Helical" evidence="7">
    <location>
        <begin position="315"/>
        <end position="338"/>
    </location>
</feature>
<evidence type="ECO:0000256" key="2">
    <source>
        <dbReference type="ARBA" id="ARBA00022448"/>
    </source>
</evidence>
<dbReference type="PANTHER" id="PTHR23513">
    <property type="entry name" value="INTEGRAL MEMBRANE EFFLUX PROTEIN-RELATED"/>
    <property type="match status" value="1"/>
</dbReference>
<dbReference type="PROSITE" id="PS50850">
    <property type="entry name" value="MFS"/>
    <property type="match status" value="1"/>
</dbReference>
<dbReference type="Pfam" id="PF05977">
    <property type="entry name" value="MFS_3"/>
    <property type="match status" value="1"/>
</dbReference>
<proteinExistence type="predicted"/>
<evidence type="ECO:0000256" key="1">
    <source>
        <dbReference type="ARBA" id="ARBA00004651"/>
    </source>
</evidence>
<dbReference type="Proteomes" id="UP000290365">
    <property type="component" value="Chromosome"/>
</dbReference>
<evidence type="ECO:0000313" key="9">
    <source>
        <dbReference type="EMBL" id="QBD75957.1"/>
    </source>
</evidence>
<feature type="transmembrane region" description="Helical" evidence="7">
    <location>
        <begin position="350"/>
        <end position="372"/>
    </location>
</feature>
<keyword evidence="10" id="KW-1185">Reference proteome</keyword>
<dbReference type="SUPFAM" id="SSF103473">
    <property type="entry name" value="MFS general substrate transporter"/>
    <property type="match status" value="1"/>
</dbReference>
<dbReference type="PANTHER" id="PTHR23513:SF6">
    <property type="entry name" value="MAJOR FACILITATOR SUPERFAMILY ASSOCIATED DOMAIN-CONTAINING PROTEIN"/>
    <property type="match status" value="1"/>
</dbReference>
<keyword evidence="5 7" id="KW-1133">Transmembrane helix</keyword>
<evidence type="ECO:0000313" key="10">
    <source>
        <dbReference type="Proteomes" id="UP000290365"/>
    </source>
</evidence>
<dbReference type="Gene3D" id="1.20.1250.20">
    <property type="entry name" value="MFS general substrate transporter like domains"/>
    <property type="match status" value="1"/>
</dbReference>
<feature type="transmembrane region" description="Helical" evidence="7">
    <location>
        <begin position="222"/>
        <end position="246"/>
    </location>
</feature>
<organism evidence="9 10">
    <name type="scientific">Ktedonosporobacter rubrisoli</name>
    <dbReference type="NCBI Taxonomy" id="2509675"/>
    <lineage>
        <taxon>Bacteria</taxon>
        <taxon>Bacillati</taxon>
        <taxon>Chloroflexota</taxon>
        <taxon>Ktedonobacteria</taxon>
        <taxon>Ktedonobacterales</taxon>
        <taxon>Ktedonosporobacteraceae</taxon>
        <taxon>Ktedonosporobacter</taxon>
    </lineage>
</organism>
<dbReference type="InterPro" id="IPR010290">
    <property type="entry name" value="TM_effector"/>
</dbReference>
<feature type="transmembrane region" description="Helical" evidence="7">
    <location>
        <begin position="378"/>
        <end position="399"/>
    </location>
</feature>
<dbReference type="InterPro" id="IPR036259">
    <property type="entry name" value="MFS_trans_sf"/>
</dbReference>
<dbReference type="InterPro" id="IPR020846">
    <property type="entry name" value="MFS_dom"/>
</dbReference>
<accession>A0A4P6JL61</accession>
<sequence length="406" mass="43814">MQGFAVKRLIAPLFIRDFFLLWIGQTISAIGNPFQTVAVTWLVLLLKGSPLDLAYTMLILTIPQALMTLGGGVLIDRYNSRIIILISDLTRMMTSGIIALLAMNGHLSLWLLFMILIFHSVANGIFRPARRSMVPQLAPQETLDGANSLMELTSKFGTLLGAIPAGILIAHSNPAMAFALNSLSFALSVLATLFITPQQYAAPNRKTSLFSNAWQGFLHLRLIPWLVALLLLDACAAIACIGPITIGLPLLAKNVLHNNAQGYSLLVWSFGVGSALGILSPAIFQIRRHRGWFFCLIQIAEAPFLAGVVFTPLPLAMLCLASAGALNGMLSVLLLSLIQANVAKEMMGRMMSFFMLASMGLTPFSLFISGLIADATTIQVLFVFAGLVTLLSAVLGLLVPSLHRLN</sequence>
<name>A0A4P6JL61_KTERU</name>
<feature type="transmembrane region" description="Helical" evidence="7">
    <location>
        <begin position="178"/>
        <end position="201"/>
    </location>
</feature>
<feature type="domain" description="Major facilitator superfamily (MFS) profile" evidence="8">
    <location>
        <begin position="1"/>
        <end position="200"/>
    </location>
</feature>
<dbReference type="EMBL" id="CP035758">
    <property type="protein sequence ID" value="QBD75957.1"/>
    <property type="molecule type" value="Genomic_DNA"/>
</dbReference>
<evidence type="ECO:0000256" key="7">
    <source>
        <dbReference type="SAM" id="Phobius"/>
    </source>
</evidence>